<dbReference type="OrthoDB" id="1404627at2"/>
<sequence>MQTKFGSPIKGNNKGSCTRLTTYLEKENDNKLLSEQEYFFSADRDKCNKYEVISQIDNNAKNQGLENKDDRFYSIIISPSQKELEHIGNDSQKLKDYTREVMSNYARNFCNSKGENRNLESENLVWYAKIENERRYNNESPEVKTGQVKSGELKEGDQRHIHIIISRCQARENRFVIEADKNKSKERTTQLSPMVNNQKVFNRDKFYKENEQSFDNKFNYKRSKEESYDYCNSLKNGFKKDYDNALQKDQIRRSKDRELENNKQLTISM</sequence>
<organism evidence="1 2">
    <name type="scientific">Fibrisoma limi BUZ 3</name>
    <dbReference type="NCBI Taxonomy" id="1185876"/>
    <lineage>
        <taxon>Bacteria</taxon>
        <taxon>Pseudomonadati</taxon>
        <taxon>Bacteroidota</taxon>
        <taxon>Cytophagia</taxon>
        <taxon>Cytophagales</taxon>
        <taxon>Spirosomataceae</taxon>
        <taxon>Fibrisoma</taxon>
    </lineage>
</organism>
<dbReference type="InterPro" id="IPR043766">
    <property type="entry name" value="BfmA-like"/>
</dbReference>
<name>I2GU93_9BACT</name>
<proteinExistence type="predicted"/>
<protein>
    <recommendedName>
        <fullName evidence="3">Mobilization protein</fullName>
    </recommendedName>
</protein>
<dbReference type="AlphaFoldDB" id="I2GU93"/>
<evidence type="ECO:0000313" key="1">
    <source>
        <dbReference type="EMBL" id="CCH57694.1"/>
    </source>
</evidence>
<evidence type="ECO:0008006" key="3">
    <source>
        <dbReference type="Google" id="ProtNLM"/>
    </source>
</evidence>
<reference evidence="1 2" key="1">
    <citation type="journal article" date="2012" name="J. Bacteriol.">
        <title>Genome Sequence of the Filamentous Bacterium Fibrisoma limi BUZ 3T.</title>
        <authorList>
            <person name="Filippini M."/>
            <person name="Qi W."/>
            <person name="Jaenicke S."/>
            <person name="Goesmann A."/>
            <person name="Smits T.H."/>
            <person name="Bagheri H.C."/>
        </authorList>
    </citation>
    <scope>NUCLEOTIDE SEQUENCE [LARGE SCALE GENOMIC DNA]</scope>
    <source>
        <strain evidence="2">BUZ 3T</strain>
        <plasmid evidence="1 2">pFLIM03</plasmid>
    </source>
</reference>
<evidence type="ECO:0000313" key="2">
    <source>
        <dbReference type="Proteomes" id="UP000009309"/>
    </source>
</evidence>
<dbReference type="Proteomes" id="UP000009309">
    <property type="component" value="Plasmid pFLIM03"/>
</dbReference>
<dbReference type="Pfam" id="PF18976">
    <property type="entry name" value="DUF5712"/>
    <property type="match status" value="1"/>
</dbReference>
<dbReference type="EMBL" id="HE805918">
    <property type="protein sequence ID" value="CCH57694.1"/>
    <property type="molecule type" value="Genomic_DNA"/>
</dbReference>
<gene>
    <name evidence="1" type="primary">mobB</name>
    <name evidence="1" type="ORF">BN8_p06903</name>
</gene>
<accession>I2GU93</accession>
<keyword evidence="2" id="KW-1185">Reference proteome</keyword>
<keyword evidence="1" id="KW-0614">Plasmid</keyword>
<geneLocation type="plasmid" evidence="1 2">
    <name>pFLIM03</name>
</geneLocation>
<dbReference type="RefSeq" id="WP_015056856.1">
    <property type="nucleotide sequence ID" value="NC_019016.1"/>
</dbReference>